<evidence type="ECO:0000313" key="1">
    <source>
        <dbReference type="EMBL" id="ATZ20822.1"/>
    </source>
</evidence>
<gene>
    <name evidence="1" type="ORF">MCOLE_v1c03080</name>
</gene>
<sequence>MEQSKIYWKIRVNNINGDSSLVYDNYYENVSLIEQEQIWVTYREGRNNAINLIKCASNVDGKECGAYITVRKKQINKDFFELSKMINDHHLAGCQSEAELVETEQFINNISIKSLLSLIEKKDKKYVQVKIKNSFFTEVPEKSGNPENEEIVKVKRKKQLVDIKKTLDYIFERKLDDKYGNKVSEFDEKVWTNSFSNKCTKYLNLSPPKKSENKILKWNWKKIPEIQTDLNGNNYVSICCKNFFYKGTKFPEKANIGNTEIWVKIKISNEIKEKINKIKNKYGKEINFSLLTGCELTTNLLFEKELNSSNILKLKISPIECLSDWLICFYFENNYKLLNDIII</sequence>
<dbReference type="AlphaFoldDB" id="A0A2K8P238"/>
<protein>
    <submittedName>
        <fullName evidence="1">Uncharacterized protein</fullName>
    </submittedName>
</protein>
<accession>A0A2K8P238</accession>
<name>A0A2K8P238_9MOLU</name>
<keyword evidence="2" id="KW-1185">Reference proteome</keyword>
<reference evidence="1 2" key="1">
    <citation type="submission" date="2017-11" db="EMBL/GenBank/DDBJ databases">
        <title>Genome sequence of Mesoplasma coleopterae BARC 779 (ATCC 49583).</title>
        <authorList>
            <person name="Lo W.-S."/>
            <person name="Kuo C.-H."/>
        </authorList>
    </citation>
    <scope>NUCLEOTIDE SEQUENCE [LARGE SCALE GENOMIC DNA]</scope>
    <source>
        <strain evidence="1 2">BARC 779</strain>
    </source>
</reference>
<dbReference type="Proteomes" id="UP000232221">
    <property type="component" value="Chromosome"/>
</dbReference>
<dbReference type="RefSeq" id="WP_100670869.1">
    <property type="nucleotide sequence ID" value="NZ_CP024968.1"/>
</dbReference>
<evidence type="ECO:0000313" key="2">
    <source>
        <dbReference type="Proteomes" id="UP000232221"/>
    </source>
</evidence>
<dbReference type="KEGG" id="mcol:MCOLE_v1c03080"/>
<dbReference type="EMBL" id="CP024968">
    <property type="protein sequence ID" value="ATZ20822.1"/>
    <property type="molecule type" value="Genomic_DNA"/>
</dbReference>
<proteinExistence type="predicted"/>
<organism evidence="1 2">
    <name type="scientific">Mesoplasma coleopterae</name>
    <dbReference type="NCBI Taxonomy" id="324078"/>
    <lineage>
        <taxon>Bacteria</taxon>
        <taxon>Bacillati</taxon>
        <taxon>Mycoplasmatota</taxon>
        <taxon>Mollicutes</taxon>
        <taxon>Entomoplasmatales</taxon>
        <taxon>Entomoplasmataceae</taxon>
        <taxon>Mesoplasma</taxon>
    </lineage>
</organism>